<sequence length="165" mass="18652">MPPQSSPPLETSTYPSRKRGIAQVEHDDDDDDDDDASSSPREQSPEAEDLRQAGRVPGDNKLQQLVSKMVDDQRKRHKSRKSSINIRYQTSFSNIRDSLAKLFDDYSANAAQTHDTTLTHLQTLLQRKIALETGMAHRIAVLRTKYLAHAHDLQIVAEHRARLLG</sequence>
<evidence type="ECO:0000256" key="1">
    <source>
        <dbReference type="SAM" id="MobiDB-lite"/>
    </source>
</evidence>
<evidence type="ECO:0000313" key="2">
    <source>
        <dbReference type="EMBL" id="KAF2266341.1"/>
    </source>
</evidence>
<dbReference type="Proteomes" id="UP000800093">
    <property type="component" value="Unassembled WGS sequence"/>
</dbReference>
<evidence type="ECO:0000313" key="3">
    <source>
        <dbReference type="Proteomes" id="UP000800093"/>
    </source>
</evidence>
<dbReference type="EMBL" id="ML986599">
    <property type="protein sequence ID" value="KAF2266341.1"/>
    <property type="molecule type" value="Genomic_DNA"/>
</dbReference>
<feature type="compositionally biased region" description="Acidic residues" evidence="1">
    <location>
        <begin position="26"/>
        <end position="36"/>
    </location>
</feature>
<gene>
    <name evidence="2" type="ORF">CC78DRAFT_531737</name>
</gene>
<organism evidence="2 3">
    <name type="scientific">Lojkania enalia</name>
    <dbReference type="NCBI Taxonomy" id="147567"/>
    <lineage>
        <taxon>Eukaryota</taxon>
        <taxon>Fungi</taxon>
        <taxon>Dikarya</taxon>
        <taxon>Ascomycota</taxon>
        <taxon>Pezizomycotina</taxon>
        <taxon>Dothideomycetes</taxon>
        <taxon>Pleosporomycetidae</taxon>
        <taxon>Pleosporales</taxon>
        <taxon>Pleosporales incertae sedis</taxon>
        <taxon>Lojkania</taxon>
    </lineage>
</organism>
<name>A0A9P4KCU7_9PLEO</name>
<feature type="region of interest" description="Disordered" evidence="1">
    <location>
        <begin position="1"/>
        <end position="63"/>
    </location>
</feature>
<dbReference type="OrthoDB" id="3769172at2759"/>
<dbReference type="AlphaFoldDB" id="A0A9P4KCU7"/>
<keyword evidence="3" id="KW-1185">Reference proteome</keyword>
<proteinExistence type="predicted"/>
<comment type="caution">
    <text evidence="2">The sequence shown here is derived from an EMBL/GenBank/DDBJ whole genome shotgun (WGS) entry which is preliminary data.</text>
</comment>
<reference evidence="3" key="1">
    <citation type="journal article" date="2020" name="Stud. Mycol.">
        <title>101 Dothideomycetes genomes: A test case for predicting lifestyles and emergence of pathogens.</title>
        <authorList>
            <person name="Haridas S."/>
            <person name="Albert R."/>
            <person name="Binder M."/>
            <person name="Bloem J."/>
            <person name="LaButti K."/>
            <person name="Salamov A."/>
            <person name="Andreopoulos B."/>
            <person name="Baker S."/>
            <person name="Barry K."/>
            <person name="Bills G."/>
            <person name="Bluhm B."/>
            <person name="Cannon C."/>
            <person name="Castanera R."/>
            <person name="Culley D."/>
            <person name="Daum C."/>
            <person name="Ezra D."/>
            <person name="Gonzalez J."/>
            <person name="Henrissat B."/>
            <person name="Kuo A."/>
            <person name="Liang C."/>
            <person name="Lipzen A."/>
            <person name="Lutzoni F."/>
            <person name="Magnuson J."/>
            <person name="Mondo S."/>
            <person name="Nolan M."/>
            <person name="Ohm R."/>
            <person name="Pangilinan J."/>
            <person name="Park H.-J."/>
            <person name="Ramirez L."/>
            <person name="Alfaro M."/>
            <person name="Sun H."/>
            <person name="Tritt A."/>
            <person name="Yoshinaga Y."/>
            <person name="Zwiers L.-H."/>
            <person name="Turgeon B."/>
            <person name="Goodwin S."/>
            <person name="Spatafora J."/>
            <person name="Crous P."/>
            <person name="Grigoriev I."/>
        </authorList>
    </citation>
    <scope>NUCLEOTIDE SEQUENCE [LARGE SCALE GENOMIC DNA]</scope>
    <source>
        <strain evidence="3">CBS 304.66</strain>
    </source>
</reference>
<accession>A0A9P4KCU7</accession>
<protein>
    <submittedName>
        <fullName evidence="2">Uncharacterized protein</fullName>
    </submittedName>
</protein>